<evidence type="ECO:0000313" key="2">
    <source>
        <dbReference type="Proteomes" id="UP000278288"/>
    </source>
</evidence>
<keyword evidence="2" id="KW-1185">Reference proteome</keyword>
<dbReference type="Proteomes" id="UP000278288">
    <property type="component" value="Chromosome"/>
</dbReference>
<name>A0AAD0YNB8_CHRNA</name>
<gene>
    <name evidence="1" type="ORF">EG343_21755</name>
</gene>
<dbReference type="PROSITE" id="PS00430">
    <property type="entry name" value="TONB_DEPENDENT_REC_1"/>
    <property type="match status" value="1"/>
</dbReference>
<dbReference type="KEGG" id="cnk:EG343_21755"/>
<organism evidence="1 2">
    <name type="scientific">Chryseobacterium nakagawai</name>
    <dbReference type="NCBI Taxonomy" id="1241982"/>
    <lineage>
        <taxon>Bacteria</taxon>
        <taxon>Pseudomonadati</taxon>
        <taxon>Bacteroidota</taxon>
        <taxon>Flavobacteriia</taxon>
        <taxon>Flavobacteriales</taxon>
        <taxon>Weeksellaceae</taxon>
        <taxon>Chryseobacterium group</taxon>
        <taxon>Chryseobacterium</taxon>
    </lineage>
</organism>
<dbReference type="AlphaFoldDB" id="A0AAD0YNB8"/>
<protein>
    <submittedName>
        <fullName evidence="1">Uncharacterized protein</fullName>
    </submittedName>
</protein>
<reference evidence="1 2" key="1">
    <citation type="submission" date="2018-11" db="EMBL/GenBank/DDBJ databases">
        <title>Proposal to divide the Flavobacteriaceae and reorganize its genera based on Amino Acid Identity values calculated from whole genome sequences.</title>
        <authorList>
            <person name="Nicholson A.C."/>
            <person name="Gulvik C.A."/>
            <person name="Whitney A.M."/>
            <person name="Humrighouse B.W."/>
            <person name="Bell M."/>
            <person name="Holmes B."/>
            <person name="Steigerwalt A.G."/>
            <person name="Villarma A."/>
            <person name="Sheth M."/>
            <person name="Batra D."/>
            <person name="Pryor J."/>
            <person name="Bernardet J.-F."/>
            <person name="Hugo C."/>
            <person name="Kampfer P."/>
            <person name="Newman J."/>
            <person name="McQuiston J.R."/>
        </authorList>
    </citation>
    <scope>NUCLEOTIDE SEQUENCE [LARGE SCALE GENOMIC DNA]</scope>
    <source>
        <strain evidence="1 2">G0041</strain>
    </source>
</reference>
<proteinExistence type="predicted"/>
<dbReference type="InterPro" id="IPR010916">
    <property type="entry name" value="TonB_box_CS"/>
</dbReference>
<dbReference type="EMBL" id="CP033923">
    <property type="protein sequence ID" value="AZA93037.1"/>
    <property type="molecule type" value="Genomic_DNA"/>
</dbReference>
<evidence type="ECO:0000313" key="1">
    <source>
        <dbReference type="EMBL" id="AZA93037.1"/>
    </source>
</evidence>
<accession>A0AAD0YNB8</accession>
<sequence length="723" mass="81198">MKKPKYDAVVAYALSALGIQSLPVGEEGQLDLSAEQENILRNDFPGDNYETFVVRANNYLKAEATQVAEEKAHKESEKNKVNNILSGALDEGEDPEADPEKTAEKVVSKVKKQGAVIDKLMMEPETESSVKNIVKKALVGTALAVSLSSDTHLFGQNAEANNKIFAFENRNWNQRAAGKSAAKTDFTDVSTVARLNDDLKEYYVQNPTVIQDLYKDRFGLPSFWPKRFGVIDMVQDAVMDIGNVTEARKPDWTPGVEFFIDAEKRKIYRIQIDLEFDGYQLQELETSWLASIYNFDGSSPYKNSFVAFLIKTKIDPQARLEDRIAAINAVYVEKPKGIKAKGHFLHRQNGLRYQIYSFISNKKIKPYISKVGKFSAANAYPYVKGMVEDLPVDYRKRLGLKFYMAPSNIVKVRESYKKIMALNNDYTTNVINYVEGYPNIEFEGLIDLEGSNVMFITDENNIEILEYLPTEKAVYRMETQKRMMFIHADYRTGCSFVFSGFVLPDNSNFLGQAQFIFVNDEPLFSKDFHVPIYGKAASAPLEITFNRLQVHAELISDVYKLEGLPKGTIVEILGNKNMVTPSVLKKKTSSNSGNLDLTADFNPKITGSVTLIVQADGTYKEVKRVSEFPTAPNSTFKFSVDPEVLDAYDGLIQKYEGSAPATLTEIVNGNEGIELTIYGSEQAYTVDNVDDKIVVNSVAVLNTDDKWITLKNFAGIWFEIARG</sequence>
<dbReference type="RefSeq" id="WP_123859723.1">
    <property type="nucleotide sequence ID" value="NZ_CP033923.1"/>
</dbReference>